<accession>A0A2Z5G1B8</accession>
<sequence>MNHLDFTEASGILFTELREYGYLAQVGIDFSRVYLHCRD</sequence>
<organism evidence="1 2">
    <name type="scientific">Acidisarcina polymorpha</name>
    <dbReference type="NCBI Taxonomy" id="2211140"/>
    <lineage>
        <taxon>Bacteria</taxon>
        <taxon>Pseudomonadati</taxon>
        <taxon>Acidobacteriota</taxon>
        <taxon>Terriglobia</taxon>
        <taxon>Terriglobales</taxon>
        <taxon>Acidobacteriaceae</taxon>
        <taxon>Acidisarcina</taxon>
    </lineage>
</organism>
<dbReference type="Proteomes" id="UP000253606">
    <property type="component" value="Chromosome"/>
</dbReference>
<reference evidence="1 2" key="1">
    <citation type="journal article" date="2018" name="Front. Microbiol.">
        <title>Hydrolytic Capabilities as a Key to Environmental Success: Chitinolytic and Cellulolytic Acidobacteria From Acidic Sub-arctic Soils and Boreal Peatlands.</title>
        <authorList>
            <person name="Belova S.E."/>
            <person name="Ravin N.V."/>
            <person name="Pankratov T.A."/>
            <person name="Rakitin A.L."/>
            <person name="Ivanova A.A."/>
            <person name="Beletsky A.V."/>
            <person name="Mardanov A.V."/>
            <person name="Sinninghe Damste J.S."/>
            <person name="Dedysh S.N."/>
        </authorList>
    </citation>
    <scope>NUCLEOTIDE SEQUENCE [LARGE SCALE GENOMIC DNA]</scope>
    <source>
        <strain evidence="1 2">SBC82</strain>
    </source>
</reference>
<gene>
    <name evidence="1" type="ORF">ACPOL_3593</name>
</gene>
<proteinExistence type="predicted"/>
<evidence type="ECO:0000313" key="2">
    <source>
        <dbReference type="Proteomes" id="UP000253606"/>
    </source>
</evidence>
<name>A0A2Z5G1B8_9BACT</name>
<evidence type="ECO:0000313" key="1">
    <source>
        <dbReference type="EMBL" id="AXC12878.1"/>
    </source>
</evidence>
<dbReference type="KEGG" id="abas:ACPOL_3593"/>
<keyword evidence="2" id="KW-1185">Reference proteome</keyword>
<dbReference type="EMBL" id="CP030840">
    <property type="protein sequence ID" value="AXC12878.1"/>
    <property type="molecule type" value="Genomic_DNA"/>
</dbReference>
<dbReference type="AlphaFoldDB" id="A0A2Z5G1B8"/>
<protein>
    <submittedName>
        <fullName evidence="1">Uncharacterized protein</fullName>
    </submittedName>
</protein>